<dbReference type="InterPro" id="IPR003591">
    <property type="entry name" value="Leu-rich_rpt_typical-subtyp"/>
</dbReference>
<dbReference type="PANTHER" id="PTHR45712:SF22">
    <property type="entry name" value="INSULIN-LIKE GROWTH FACTOR-BINDING PROTEIN COMPLEX ACID LABILE SUBUNIT"/>
    <property type="match status" value="1"/>
</dbReference>
<dbReference type="PANTHER" id="PTHR45712">
    <property type="entry name" value="AGAP008170-PA"/>
    <property type="match status" value="1"/>
</dbReference>
<feature type="region of interest" description="Disordered" evidence="3">
    <location>
        <begin position="94"/>
        <end position="114"/>
    </location>
</feature>
<evidence type="ECO:0000313" key="4">
    <source>
        <dbReference type="EMBL" id="CAB1431288.1"/>
    </source>
</evidence>
<proteinExistence type="predicted"/>
<dbReference type="SUPFAM" id="SSF52058">
    <property type="entry name" value="L domain-like"/>
    <property type="match status" value="1"/>
</dbReference>
<comment type="caution">
    <text evidence="4">The sequence shown here is derived from an EMBL/GenBank/DDBJ whole genome shotgun (WGS) entry which is preliminary data.</text>
</comment>
<evidence type="ECO:0000313" key="5">
    <source>
        <dbReference type="Proteomes" id="UP001153269"/>
    </source>
</evidence>
<feature type="compositionally biased region" description="Basic and acidic residues" evidence="3">
    <location>
        <begin position="29"/>
        <end position="42"/>
    </location>
</feature>
<evidence type="ECO:0000256" key="1">
    <source>
        <dbReference type="ARBA" id="ARBA00022614"/>
    </source>
</evidence>
<dbReference type="Proteomes" id="UP001153269">
    <property type="component" value="Unassembled WGS sequence"/>
</dbReference>
<keyword evidence="5" id="KW-1185">Reference proteome</keyword>
<protein>
    <submittedName>
        <fullName evidence="4">Uncharacterized protein</fullName>
    </submittedName>
</protein>
<dbReference type="InterPro" id="IPR032675">
    <property type="entry name" value="LRR_dom_sf"/>
</dbReference>
<evidence type="ECO:0000256" key="2">
    <source>
        <dbReference type="ARBA" id="ARBA00022737"/>
    </source>
</evidence>
<dbReference type="Gene3D" id="3.80.10.10">
    <property type="entry name" value="Ribonuclease Inhibitor"/>
    <property type="match status" value="1"/>
</dbReference>
<dbReference type="FunFam" id="3.80.10.10:FF:001164">
    <property type="entry name" value="GH01279p"/>
    <property type="match status" value="2"/>
</dbReference>
<gene>
    <name evidence="4" type="ORF">PLEPLA_LOCUS19333</name>
</gene>
<dbReference type="InterPro" id="IPR050333">
    <property type="entry name" value="SLRP"/>
</dbReference>
<dbReference type="AlphaFoldDB" id="A0A9N7UFZ8"/>
<sequence>MEEAKTKELHYLHLPKYTATRGEGGGRGGGREEGREEEERRGGRGGRHGVCNLTFIKTNLHLHHHLISDCFLLQSTMLAAFNPDLPDPRGVGIRPLPPGLSGERPGPAPGAARGHRGAVRLLQPDTGNTRAWAGQAADLGPDFESAERLHVPQPSLARYDKAIQAFPTGQQADISSPCELQLSYNRIVNLHPALFAKLRSLESLYLEHNELRQLPKGLFRWMSDVSEIDLSDNHLSSLPPSVFLGLGRVSSLRLSHNNLSSLHSDQFRDLIGLKDLMLDGNHICELPVGLFTNLANLTTLHLDNNCLSELSPDVFVGLTSLKELRLNFNQLCNIPFNTFHVLHDLRKLLLKNNSLDSLQAGLFVWLSKLEELNLDGNKLHHLQADVFHGLTNLQKLSLKSNQLRAVENGALEPLRKLSDVRLSGNLWDCSSAQVLSISCWVNTHRERLRDQPLCYVSSSSPALTEEAALSHPASPPLLLGDNCAANDTSSSKPLFPLEMLTLLMMLLVAVRPM</sequence>
<name>A0A9N7UFZ8_PLEPL</name>
<accession>A0A9N7UFZ8</accession>
<dbReference type="PROSITE" id="PS51450">
    <property type="entry name" value="LRR"/>
    <property type="match status" value="2"/>
</dbReference>
<evidence type="ECO:0000256" key="3">
    <source>
        <dbReference type="SAM" id="MobiDB-lite"/>
    </source>
</evidence>
<feature type="region of interest" description="Disordered" evidence="3">
    <location>
        <begin position="1"/>
        <end position="48"/>
    </location>
</feature>
<dbReference type="Pfam" id="PF13855">
    <property type="entry name" value="LRR_8"/>
    <property type="match status" value="3"/>
</dbReference>
<feature type="compositionally biased region" description="Basic and acidic residues" evidence="3">
    <location>
        <begin position="1"/>
        <end position="11"/>
    </location>
</feature>
<dbReference type="SMART" id="SM00369">
    <property type="entry name" value="LRR_TYP"/>
    <property type="match status" value="10"/>
</dbReference>
<keyword evidence="2" id="KW-0677">Repeat</keyword>
<dbReference type="InterPro" id="IPR001611">
    <property type="entry name" value="Leu-rich_rpt"/>
</dbReference>
<keyword evidence="1" id="KW-0433">Leucine-rich repeat</keyword>
<reference evidence="4" key="1">
    <citation type="submission" date="2020-03" db="EMBL/GenBank/DDBJ databases">
        <authorList>
            <person name="Weist P."/>
        </authorList>
    </citation>
    <scope>NUCLEOTIDE SEQUENCE</scope>
</reference>
<dbReference type="EMBL" id="CADEAL010001328">
    <property type="protein sequence ID" value="CAB1431288.1"/>
    <property type="molecule type" value="Genomic_DNA"/>
</dbReference>
<organism evidence="4 5">
    <name type="scientific">Pleuronectes platessa</name>
    <name type="common">European plaice</name>
    <dbReference type="NCBI Taxonomy" id="8262"/>
    <lineage>
        <taxon>Eukaryota</taxon>
        <taxon>Metazoa</taxon>
        <taxon>Chordata</taxon>
        <taxon>Craniata</taxon>
        <taxon>Vertebrata</taxon>
        <taxon>Euteleostomi</taxon>
        <taxon>Actinopterygii</taxon>
        <taxon>Neopterygii</taxon>
        <taxon>Teleostei</taxon>
        <taxon>Neoteleostei</taxon>
        <taxon>Acanthomorphata</taxon>
        <taxon>Carangaria</taxon>
        <taxon>Pleuronectiformes</taxon>
        <taxon>Pleuronectoidei</taxon>
        <taxon>Pleuronectidae</taxon>
        <taxon>Pleuronectes</taxon>
    </lineage>
</organism>